<feature type="transmembrane region" description="Helical" evidence="6">
    <location>
        <begin position="349"/>
        <end position="372"/>
    </location>
</feature>
<dbReference type="GO" id="GO:0005886">
    <property type="term" value="C:plasma membrane"/>
    <property type="evidence" value="ECO:0007669"/>
    <property type="project" value="UniProtKB-SubCell"/>
</dbReference>
<dbReference type="InterPro" id="IPR036259">
    <property type="entry name" value="MFS_trans_sf"/>
</dbReference>
<dbReference type="InterPro" id="IPR020846">
    <property type="entry name" value="MFS_dom"/>
</dbReference>
<reference evidence="8 9" key="1">
    <citation type="submission" date="2017-05" db="EMBL/GenBank/DDBJ databases">
        <authorList>
            <person name="Song R."/>
            <person name="Chenine A.L."/>
            <person name="Ruprecht R.M."/>
        </authorList>
    </citation>
    <scope>NUCLEOTIDE SEQUENCE [LARGE SCALE GENOMIC DNA]</scope>
    <source>
        <strain evidence="8 9">DSM 26136</strain>
    </source>
</reference>
<dbReference type="AlphaFoldDB" id="A0A1Y0ERQ9"/>
<evidence type="ECO:0000256" key="2">
    <source>
        <dbReference type="ARBA" id="ARBA00022475"/>
    </source>
</evidence>
<dbReference type="PROSITE" id="PS50850">
    <property type="entry name" value="MFS"/>
    <property type="match status" value="1"/>
</dbReference>
<keyword evidence="2" id="KW-1003">Cell membrane</keyword>
<feature type="domain" description="Major facilitator superfamily (MFS) profile" evidence="7">
    <location>
        <begin position="4"/>
        <end position="381"/>
    </location>
</feature>
<sequence>MPLSLLALAAGAFGIGTTEFIIMGLLTQVSQDLHISIPTAGTLISGYALGVAVGAPVLTLGTRRWPRKQLLMALMGIFILGNVAAFLASSYGWLLAARVLTSFTHGTFFGVGAVVATGLVAPDKRASAIALMFSGLTLATLLGVPVGAWIGQHWGWRMAFAAVAGVGVVALAILAVFVPADRERPQPAPLRQELAGLRRLQVWLALGITVFGFAGVFALYTYIEPVLTQLTGMGNNAVAATLLLFGAGLALGNLWGGKLADRGVMRALRQSLLALLAVLVVGHWAFGQTAVAMVYVLVLGVAAFATVAPMQMRVLAQAGTAGANLASSLNIAAFNLGNALGAWAGGWAIAHGLGLLSVTWVAAGLTVLGLALQAWSARLPDASAAPAGGGVPLAEAGAVCQAV</sequence>
<evidence type="ECO:0000256" key="6">
    <source>
        <dbReference type="SAM" id="Phobius"/>
    </source>
</evidence>
<feature type="transmembrane region" description="Helical" evidence="6">
    <location>
        <begin position="322"/>
        <end position="343"/>
    </location>
</feature>
<feature type="transmembrane region" description="Helical" evidence="6">
    <location>
        <begin position="267"/>
        <end position="286"/>
    </location>
</feature>
<comment type="subcellular location">
    <subcellularLocation>
        <location evidence="1">Cell membrane</location>
        <topology evidence="1">Multi-pass membrane protein</topology>
    </subcellularLocation>
</comment>
<organism evidence="8 9">
    <name type="scientific">Comamonas serinivorans</name>
    <dbReference type="NCBI Taxonomy" id="1082851"/>
    <lineage>
        <taxon>Bacteria</taxon>
        <taxon>Pseudomonadati</taxon>
        <taxon>Pseudomonadota</taxon>
        <taxon>Betaproteobacteria</taxon>
        <taxon>Burkholderiales</taxon>
        <taxon>Comamonadaceae</taxon>
        <taxon>Comamonas</taxon>
    </lineage>
</organism>
<keyword evidence="5 6" id="KW-0472">Membrane</keyword>
<keyword evidence="3 6" id="KW-0812">Transmembrane</keyword>
<feature type="transmembrane region" description="Helical" evidence="6">
    <location>
        <begin position="38"/>
        <end position="58"/>
    </location>
</feature>
<dbReference type="GO" id="GO:0022857">
    <property type="term" value="F:transmembrane transporter activity"/>
    <property type="evidence" value="ECO:0007669"/>
    <property type="project" value="InterPro"/>
</dbReference>
<feature type="transmembrane region" description="Helical" evidence="6">
    <location>
        <begin position="156"/>
        <end position="179"/>
    </location>
</feature>
<feature type="transmembrane region" description="Helical" evidence="6">
    <location>
        <begin position="235"/>
        <end position="255"/>
    </location>
</feature>
<feature type="transmembrane region" description="Helical" evidence="6">
    <location>
        <begin position="70"/>
        <end position="94"/>
    </location>
</feature>
<accession>A0A1Y0ERQ9</accession>
<dbReference type="Proteomes" id="UP000196138">
    <property type="component" value="Chromosome"/>
</dbReference>
<evidence type="ECO:0000256" key="5">
    <source>
        <dbReference type="ARBA" id="ARBA00023136"/>
    </source>
</evidence>
<dbReference type="PANTHER" id="PTHR43124:SF8">
    <property type="entry name" value="INNER MEMBRANE TRANSPORT PROTEIN YDHP"/>
    <property type="match status" value="1"/>
</dbReference>
<dbReference type="SUPFAM" id="SSF103473">
    <property type="entry name" value="MFS general substrate transporter"/>
    <property type="match status" value="1"/>
</dbReference>
<keyword evidence="9" id="KW-1185">Reference proteome</keyword>
<feature type="transmembrane region" description="Helical" evidence="6">
    <location>
        <begin position="100"/>
        <end position="121"/>
    </location>
</feature>
<dbReference type="CDD" id="cd17324">
    <property type="entry name" value="MFS_NepI_like"/>
    <property type="match status" value="1"/>
</dbReference>
<dbReference type="Gene3D" id="1.20.1250.20">
    <property type="entry name" value="MFS general substrate transporter like domains"/>
    <property type="match status" value="1"/>
</dbReference>
<evidence type="ECO:0000256" key="3">
    <source>
        <dbReference type="ARBA" id="ARBA00022692"/>
    </source>
</evidence>
<feature type="transmembrane region" description="Helical" evidence="6">
    <location>
        <begin position="292"/>
        <end position="310"/>
    </location>
</feature>
<feature type="transmembrane region" description="Helical" evidence="6">
    <location>
        <begin position="128"/>
        <end position="150"/>
    </location>
</feature>
<evidence type="ECO:0000256" key="4">
    <source>
        <dbReference type="ARBA" id="ARBA00022989"/>
    </source>
</evidence>
<evidence type="ECO:0000256" key="1">
    <source>
        <dbReference type="ARBA" id="ARBA00004651"/>
    </source>
</evidence>
<name>A0A1Y0ERQ9_9BURK</name>
<dbReference type="EMBL" id="CP021455">
    <property type="protein sequence ID" value="ARU06354.1"/>
    <property type="molecule type" value="Genomic_DNA"/>
</dbReference>
<dbReference type="PANTHER" id="PTHR43124">
    <property type="entry name" value="PURINE EFFLUX PUMP PBUE"/>
    <property type="match status" value="1"/>
</dbReference>
<evidence type="ECO:0000313" key="9">
    <source>
        <dbReference type="Proteomes" id="UP000196138"/>
    </source>
</evidence>
<dbReference type="OrthoDB" id="9788453at2"/>
<dbReference type="InterPro" id="IPR011701">
    <property type="entry name" value="MFS"/>
</dbReference>
<protein>
    <submittedName>
        <fullName evidence="8">MFS transporter</fullName>
    </submittedName>
</protein>
<dbReference type="KEGG" id="cser:CCO03_18300"/>
<dbReference type="Pfam" id="PF07690">
    <property type="entry name" value="MFS_1"/>
    <property type="match status" value="1"/>
</dbReference>
<gene>
    <name evidence="8" type="ORF">CCO03_18300</name>
</gene>
<keyword evidence="4 6" id="KW-1133">Transmembrane helix</keyword>
<evidence type="ECO:0000259" key="7">
    <source>
        <dbReference type="PROSITE" id="PS50850"/>
    </source>
</evidence>
<dbReference type="InterPro" id="IPR050189">
    <property type="entry name" value="MFS_Efflux_Transporters"/>
</dbReference>
<feature type="transmembrane region" description="Helical" evidence="6">
    <location>
        <begin position="200"/>
        <end position="223"/>
    </location>
</feature>
<evidence type="ECO:0000313" key="8">
    <source>
        <dbReference type="EMBL" id="ARU06354.1"/>
    </source>
</evidence>
<proteinExistence type="predicted"/>
<dbReference type="RefSeq" id="WP_087283415.1">
    <property type="nucleotide sequence ID" value="NZ_CP021455.1"/>
</dbReference>